<dbReference type="Gene3D" id="2.10.90.10">
    <property type="entry name" value="Cystine-knot cytokines"/>
    <property type="match status" value="1"/>
</dbReference>
<evidence type="ECO:0000256" key="1">
    <source>
        <dbReference type="ARBA" id="ARBA00022729"/>
    </source>
</evidence>
<dbReference type="Proteomes" id="UP000677054">
    <property type="component" value="Unassembled WGS sequence"/>
</dbReference>
<evidence type="ECO:0000313" key="5">
    <source>
        <dbReference type="EMBL" id="CAD7240522.1"/>
    </source>
</evidence>
<dbReference type="EMBL" id="LR899555">
    <property type="protein sequence ID" value="CAD7240522.1"/>
    <property type="molecule type" value="Genomic_DNA"/>
</dbReference>
<feature type="domain" description="Spaetzle" evidence="4">
    <location>
        <begin position="148"/>
        <end position="241"/>
    </location>
</feature>
<dbReference type="Pfam" id="PF16077">
    <property type="entry name" value="Spaetzle"/>
    <property type="match status" value="1"/>
</dbReference>
<dbReference type="OrthoDB" id="6359065at2759"/>
<keyword evidence="6" id="KW-1185">Reference proteome</keyword>
<keyword evidence="1" id="KW-0732">Signal</keyword>
<dbReference type="GO" id="GO:0021556">
    <property type="term" value="P:central nervous system formation"/>
    <property type="evidence" value="ECO:0007669"/>
    <property type="project" value="TreeGrafter"/>
</dbReference>
<accession>A0A7R8WYH5</accession>
<protein>
    <recommendedName>
        <fullName evidence="4">Spaetzle domain-containing protein</fullName>
    </recommendedName>
</protein>
<evidence type="ECO:0000259" key="4">
    <source>
        <dbReference type="Pfam" id="PF16077"/>
    </source>
</evidence>
<organism evidence="5">
    <name type="scientific">Darwinula stevensoni</name>
    <dbReference type="NCBI Taxonomy" id="69355"/>
    <lineage>
        <taxon>Eukaryota</taxon>
        <taxon>Metazoa</taxon>
        <taxon>Ecdysozoa</taxon>
        <taxon>Arthropoda</taxon>
        <taxon>Crustacea</taxon>
        <taxon>Oligostraca</taxon>
        <taxon>Ostracoda</taxon>
        <taxon>Podocopa</taxon>
        <taxon>Podocopida</taxon>
        <taxon>Darwinulocopina</taxon>
        <taxon>Darwinuloidea</taxon>
        <taxon>Darwinulidae</taxon>
        <taxon>Darwinula</taxon>
    </lineage>
</organism>
<dbReference type="InterPro" id="IPR029034">
    <property type="entry name" value="Cystine-knot_cytokine"/>
</dbReference>
<dbReference type="SUPFAM" id="SSF57501">
    <property type="entry name" value="Cystine-knot cytokines"/>
    <property type="match status" value="1"/>
</dbReference>
<proteinExistence type="predicted"/>
<reference evidence="5" key="1">
    <citation type="submission" date="2020-11" db="EMBL/GenBank/DDBJ databases">
        <authorList>
            <person name="Tran Van P."/>
        </authorList>
    </citation>
    <scope>NUCLEOTIDE SEQUENCE</scope>
</reference>
<name>A0A7R8WYH5_9CRUS</name>
<dbReference type="PANTHER" id="PTHR23199">
    <property type="entry name" value="NEUROTROPHIN 1-RELATED"/>
    <property type="match status" value="1"/>
</dbReference>
<dbReference type="GO" id="GO:0005121">
    <property type="term" value="F:Toll binding"/>
    <property type="evidence" value="ECO:0007669"/>
    <property type="project" value="TreeGrafter"/>
</dbReference>
<dbReference type="InterPro" id="IPR052444">
    <property type="entry name" value="Spz/Toll_ligand-like"/>
</dbReference>
<dbReference type="GO" id="GO:0045087">
    <property type="term" value="P:innate immune response"/>
    <property type="evidence" value="ECO:0007669"/>
    <property type="project" value="TreeGrafter"/>
</dbReference>
<keyword evidence="3" id="KW-0325">Glycoprotein</keyword>
<sequence>MQLPNLQTCWIWAIGGGKAWARPHRREGVSNGTALNRGTPASSGAVIFPVMTQGPLPQPPSLPSESISEPICEEELNGLCVDVRSYPSQLVNAAVRRRFTTRDQEKAVFDNDLEDDEILSDVDRPPVDTRLGPSGLIPGEDFYTQESPLCRSEERVIYPRAGRTKEGKMKFLINDDRYVQAVRVEKCLFPGRPCRLGLEIPLGFQTICRQKFVFRKMLALNEVHGDTITDLFKIPSCCVCYLQNSIQLKSGIS</sequence>
<dbReference type="InterPro" id="IPR032104">
    <property type="entry name" value="Spaetzle"/>
</dbReference>
<dbReference type="PANTHER" id="PTHR23199:SF12">
    <property type="entry name" value="NEUROTROPHIN 1-RELATED"/>
    <property type="match status" value="1"/>
</dbReference>
<dbReference type="AlphaFoldDB" id="A0A7R8WYH5"/>
<dbReference type="EMBL" id="CAJPEV010000038">
    <property type="protein sequence ID" value="CAG0879337.1"/>
    <property type="molecule type" value="Genomic_DNA"/>
</dbReference>
<gene>
    <name evidence="5" type="ORF">DSTB1V02_LOCUS543</name>
</gene>
<keyword evidence="2" id="KW-1015">Disulfide bond</keyword>
<dbReference type="GO" id="GO:0005615">
    <property type="term" value="C:extracellular space"/>
    <property type="evidence" value="ECO:0007669"/>
    <property type="project" value="UniProtKB-ARBA"/>
</dbReference>
<evidence type="ECO:0000256" key="2">
    <source>
        <dbReference type="ARBA" id="ARBA00023157"/>
    </source>
</evidence>
<dbReference type="GO" id="GO:0008083">
    <property type="term" value="F:growth factor activity"/>
    <property type="evidence" value="ECO:0007669"/>
    <property type="project" value="TreeGrafter"/>
</dbReference>
<evidence type="ECO:0000313" key="6">
    <source>
        <dbReference type="Proteomes" id="UP000677054"/>
    </source>
</evidence>
<evidence type="ECO:0000256" key="3">
    <source>
        <dbReference type="ARBA" id="ARBA00023180"/>
    </source>
</evidence>